<dbReference type="GO" id="GO:0033819">
    <property type="term" value="F:lipoyl(octanoyl) transferase activity"/>
    <property type="evidence" value="ECO:0007669"/>
    <property type="project" value="UniProtKB-EC"/>
</dbReference>
<dbReference type="PROSITE" id="PS01313">
    <property type="entry name" value="LIPB"/>
    <property type="match status" value="1"/>
</dbReference>
<organism evidence="11 12">
    <name type="scientific">Dyadobacter chenwenxiniae</name>
    <dbReference type="NCBI Taxonomy" id="2906456"/>
    <lineage>
        <taxon>Bacteria</taxon>
        <taxon>Pseudomonadati</taxon>
        <taxon>Bacteroidota</taxon>
        <taxon>Cytophagia</taxon>
        <taxon>Cytophagales</taxon>
        <taxon>Spirosomataceae</taxon>
        <taxon>Dyadobacter</taxon>
    </lineage>
</organism>
<evidence type="ECO:0000259" key="10">
    <source>
        <dbReference type="PROSITE" id="PS51733"/>
    </source>
</evidence>
<dbReference type="PANTHER" id="PTHR10993">
    <property type="entry name" value="OCTANOYLTRANSFERASE"/>
    <property type="match status" value="1"/>
</dbReference>
<comment type="miscellaneous">
    <text evidence="5">In the reaction, the free carboxyl group of octanoic acid is attached via an amide linkage to the epsilon-amino group of a specific lysine residue of lipoyl domains of lipoate-dependent enzymes.</text>
</comment>
<dbReference type="Gene3D" id="3.30.930.10">
    <property type="entry name" value="Bira Bifunctional Protein, Domain 2"/>
    <property type="match status" value="1"/>
</dbReference>
<dbReference type="AlphaFoldDB" id="A0A9X1PQF3"/>
<keyword evidence="3 5" id="KW-0012">Acyltransferase</keyword>
<name>A0A9X1PQF3_9BACT</name>
<feature type="binding site" evidence="5 8">
    <location>
        <begin position="157"/>
        <end position="159"/>
    </location>
    <ligand>
        <name>substrate</name>
    </ligand>
</feature>
<feature type="active site" description="Acyl-thioester intermediate" evidence="5 7">
    <location>
        <position position="188"/>
    </location>
</feature>
<dbReference type="InterPro" id="IPR045864">
    <property type="entry name" value="aa-tRNA-synth_II/BPL/LPL"/>
</dbReference>
<feature type="binding site" evidence="5 8">
    <location>
        <begin position="170"/>
        <end position="172"/>
    </location>
    <ligand>
        <name>substrate</name>
    </ligand>
</feature>
<dbReference type="GO" id="GO:0005737">
    <property type="term" value="C:cytoplasm"/>
    <property type="evidence" value="ECO:0007669"/>
    <property type="project" value="UniProtKB-SubCell"/>
</dbReference>
<feature type="domain" description="BPL/LPL catalytic" evidence="10">
    <location>
        <begin position="39"/>
        <end position="229"/>
    </location>
</feature>
<comment type="caution">
    <text evidence="11">The sequence shown here is derived from an EMBL/GenBank/DDBJ whole genome shotgun (WGS) entry which is preliminary data.</text>
</comment>
<keyword evidence="5" id="KW-0963">Cytoplasm</keyword>
<feature type="site" description="Lowers pKa of active site Cys" evidence="5 9">
    <location>
        <position position="154"/>
    </location>
</feature>
<dbReference type="PIRSF" id="PIRSF016262">
    <property type="entry name" value="LPLase"/>
    <property type="match status" value="1"/>
</dbReference>
<evidence type="ECO:0000256" key="2">
    <source>
        <dbReference type="ARBA" id="ARBA00022679"/>
    </source>
</evidence>
<comment type="function">
    <text evidence="4 5 6">Catalyzes the transfer of endogenously produced octanoic acid from octanoyl-acyl-carrier-protein onto the lipoyl domains of lipoate-dependent enzymes. Lipoyl-ACP can also act as a substrate although octanoyl-ACP is likely to be the physiological substrate.</text>
</comment>
<keyword evidence="2 5" id="KW-0808">Transferase</keyword>
<evidence type="ECO:0000256" key="6">
    <source>
        <dbReference type="PIRNR" id="PIRNR016262"/>
    </source>
</evidence>
<evidence type="ECO:0000256" key="9">
    <source>
        <dbReference type="PIRSR" id="PIRSR016262-3"/>
    </source>
</evidence>
<dbReference type="Proteomes" id="UP001139000">
    <property type="component" value="Unassembled WGS sequence"/>
</dbReference>
<evidence type="ECO:0000256" key="8">
    <source>
        <dbReference type="PIRSR" id="PIRSR016262-2"/>
    </source>
</evidence>
<evidence type="ECO:0000256" key="7">
    <source>
        <dbReference type="PIRSR" id="PIRSR016262-1"/>
    </source>
</evidence>
<comment type="subcellular location">
    <subcellularLocation>
        <location evidence="5">Cytoplasm</location>
    </subcellularLocation>
</comment>
<dbReference type="EC" id="2.3.1.181" evidence="5 6"/>
<dbReference type="SUPFAM" id="SSF55681">
    <property type="entry name" value="Class II aaRS and biotin synthetases"/>
    <property type="match status" value="1"/>
</dbReference>
<dbReference type="CDD" id="cd16444">
    <property type="entry name" value="LipB"/>
    <property type="match status" value="1"/>
</dbReference>
<feature type="binding site" evidence="5 8">
    <location>
        <begin position="84"/>
        <end position="91"/>
    </location>
    <ligand>
        <name>substrate</name>
    </ligand>
</feature>
<gene>
    <name evidence="5 11" type="primary">lipB</name>
    <name evidence="11" type="ORF">LXM26_28730</name>
</gene>
<evidence type="ECO:0000313" key="11">
    <source>
        <dbReference type="EMBL" id="MCF0065535.1"/>
    </source>
</evidence>
<dbReference type="EMBL" id="JAJTTC010000012">
    <property type="protein sequence ID" value="MCF0065535.1"/>
    <property type="molecule type" value="Genomic_DNA"/>
</dbReference>
<dbReference type="HAMAP" id="MF_00013">
    <property type="entry name" value="LipB"/>
    <property type="match status" value="1"/>
</dbReference>
<dbReference type="GO" id="GO:0009249">
    <property type="term" value="P:protein lipoylation"/>
    <property type="evidence" value="ECO:0007669"/>
    <property type="project" value="InterPro"/>
</dbReference>
<dbReference type="PANTHER" id="PTHR10993:SF7">
    <property type="entry name" value="LIPOYLTRANSFERASE 2, MITOCHONDRIAL-RELATED"/>
    <property type="match status" value="1"/>
</dbReference>
<protein>
    <recommendedName>
        <fullName evidence="5 6">Octanoyltransferase</fullName>
        <ecNumber evidence="5 6">2.3.1.181</ecNumber>
    </recommendedName>
    <alternativeName>
        <fullName evidence="5">Lipoate-protein ligase B</fullName>
    </alternativeName>
    <alternativeName>
        <fullName evidence="5">Lipoyl/octanoyl transferase</fullName>
    </alternativeName>
    <alternativeName>
        <fullName evidence="5">Octanoyl-[acyl-carrier-protein]-protein N-octanoyltransferase</fullName>
    </alternativeName>
</protein>
<evidence type="ECO:0000256" key="3">
    <source>
        <dbReference type="ARBA" id="ARBA00023315"/>
    </source>
</evidence>
<dbReference type="PROSITE" id="PS51733">
    <property type="entry name" value="BPL_LPL_CATALYTIC"/>
    <property type="match status" value="1"/>
</dbReference>
<dbReference type="RefSeq" id="WP_234658524.1">
    <property type="nucleotide sequence ID" value="NZ_CP094997.1"/>
</dbReference>
<comment type="pathway">
    <text evidence="1 5 6">Protein modification; protein lipoylation via endogenous pathway; protein N(6)-(lipoyl)lysine from octanoyl-[acyl-carrier-protein]: step 1/2.</text>
</comment>
<keyword evidence="12" id="KW-1185">Reference proteome</keyword>
<dbReference type="InterPro" id="IPR004143">
    <property type="entry name" value="BPL_LPL_catalytic"/>
</dbReference>
<evidence type="ECO:0000313" key="12">
    <source>
        <dbReference type="Proteomes" id="UP001139000"/>
    </source>
</evidence>
<sequence>MRTKTYYVDKKVIPHQTAVDFQIEERAKIILLKTQKFDTSESNLLILCEHYPILTCGSSAKESHLLIDRSELPNVGLEISTIKRGGAITFHGPGQIVGYPILDLENFKTDIRWYIETLANVIIDTLGNYNISGYYDHEFPGVWIYDEVTAKKKKICAVGVHLSRWVTNHGFALNVNNNMSFYQYFIPCSIDSPDRETTSLSREIGFDVSITEVKKIIMKNFQKYFSTELI</sequence>
<evidence type="ECO:0000256" key="5">
    <source>
        <dbReference type="HAMAP-Rule" id="MF_00013"/>
    </source>
</evidence>
<proteinExistence type="inferred from homology"/>
<comment type="similarity">
    <text evidence="5 6">Belongs to the LipB family.</text>
</comment>
<dbReference type="InterPro" id="IPR020605">
    <property type="entry name" value="Octanoyltransferase_CS"/>
</dbReference>
<reference evidence="11" key="1">
    <citation type="submission" date="2021-12" db="EMBL/GenBank/DDBJ databases">
        <title>Novel species in genus Dyadobacter.</title>
        <authorList>
            <person name="Ma C."/>
        </authorList>
    </citation>
    <scope>NUCLEOTIDE SEQUENCE</scope>
    <source>
        <strain evidence="11">LJ419</strain>
    </source>
</reference>
<comment type="catalytic activity">
    <reaction evidence="5 6">
        <text>octanoyl-[ACP] + L-lysyl-[protein] = N(6)-octanoyl-L-lysyl-[protein] + holo-[ACP] + H(+)</text>
        <dbReference type="Rhea" id="RHEA:17665"/>
        <dbReference type="Rhea" id="RHEA-COMP:9636"/>
        <dbReference type="Rhea" id="RHEA-COMP:9685"/>
        <dbReference type="Rhea" id="RHEA-COMP:9752"/>
        <dbReference type="Rhea" id="RHEA-COMP:9928"/>
        <dbReference type="ChEBI" id="CHEBI:15378"/>
        <dbReference type="ChEBI" id="CHEBI:29969"/>
        <dbReference type="ChEBI" id="CHEBI:64479"/>
        <dbReference type="ChEBI" id="CHEBI:78463"/>
        <dbReference type="ChEBI" id="CHEBI:78809"/>
        <dbReference type="EC" id="2.3.1.181"/>
    </reaction>
</comment>
<dbReference type="NCBIfam" id="TIGR00214">
    <property type="entry name" value="lipB"/>
    <property type="match status" value="1"/>
</dbReference>
<accession>A0A9X1PQF3</accession>
<dbReference type="Pfam" id="PF21948">
    <property type="entry name" value="LplA-B_cat"/>
    <property type="match status" value="1"/>
</dbReference>
<evidence type="ECO:0000256" key="1">
    <source>
        <dbReference type="ARBA" id="ARBA00004821"/>
    </source>
</evidence>
<evidence type="ECO:0000256" key="4">
    <source>
        <dbReference type="ARBA" id="ARBA00024732"/>
    </source>
</evidence>
<dbReference type="InterPro" id="IPR000544">
    <property type="entry name" value="Octanoyltransferase"/>
</dbReference>